<feature type="region of interest" description="Disordered" evidence="1">
    <location>
        <begin position="1060"/>
        <end position="1116"/>
    </location>
</feature>
<feature type="compositionally biased region" description="Low complexity" evidence="1">
    <location>
        <begin position="1219"/>
        <end position="1259"/>
    </location>
</feature>
<organism evidence="3">
    <name type="scientific">Notodromas monacha</name>
    <dbReference type="NCBI Taxonomy" id="399045"/>
    <lineage>
        <taxon>Eukaryota</taxon>
        <taxon>Metazoa</taxon>
        <taxon>Ecdysozoa</taxon>
        <taxon>Arthropoda</taxon>
        <taxon>Crustacea</taxon>
        <taxon>Oligostraca</taxon>
        <taxon>Ostracoda</taxon>
        <taxon>Podocopa</taxon>
        <taxon>Podocopida</taxon>
        <taxon>Cypridocopina</taxon>
        <taxon>Cypridoidea</taxon>
        <taxon>Cyprididae</taxon>
        <taxon>Notodromas</taxon>
    </lineage>
</organism>
<reference evidence="3" key="1">
    <citation type="submission" date="2020-11" db="EMBL/GenBank/DDBJ databases">
        <authorList>
            <person name="Tran Van P."/>
        </authorList>
    </citation>
    <scope>NUCLEOTIDE SEQUENCE</scope>
</reference>
<protein>
    <recommendedName>
        <fullName evidence="2">SEA domain-containing protein</fullName>
    </recommendedName>
</protein>
<dbReference type="InterPro" id="IPR000082">
    <property type="entry name" value="SEA_dom"/>
</dbReference>
<evidence type="ECO:0000313" key="4">
    <source>
        <dbReference type="Proteomes" id="UP000678499"/>
    </source>
</evidence>
<feature type="compositionally biased region" description="Low complexity" evidence="1">
    <location>
        <begin position="1090"/>
        <end position="1116"/>
    </location>
</feature>
<dbReference type="EMBL" id="OA882158">
    <property type="protein sequence ID" value="CAD7273349.1"/>
    <property type="molecule type" value="Genomic_DNA"/>
</dbReference>
<feature type="domain" description="SEA" evidence="2">
    <location>
        <begin position="988"/>
        <end position="1100"/>
    </location>
</feature>
<feature type="region of interest" description="Disordered" evidence="1">
    <location>
        <begin position="1158"/>
        <end position="1184"/>
    </location>
</feature>
<evidence type="ECO:0000256" key="1">
    <source>
        <dbReference type="SAM" id="MobiDB-lite"/>
    </source>
</evidence>
<feature type="region of interest" description="Disordered" evidence="1">
    <location>
        <begin position="1196"/>
        <end position="1259"/>
    </location>
</feature>
<gene>
    <name evidence="3" type="ORF">NMOB1V02_LOCUS1241</name>
</gene>
<name>A0A7R9BG57_9CRUS</name>
<dbReference type="PROSITE" id="PS50024">
    <property type="entry name" value="SEA"/>
    <property type="match status" value="1"/>
</dbReference>
<evidence type="ECO:0000313" key="3">
    <source>
        <dbReference type="EMBL" id="CAD7273349.1"/>
    </source>
</evidence>
<dbReference type="Proteomes" id="UP000678499">
    <property type="component" value="Unassembled WGS sequence"/>
</dbReference>
<keyword evidence="4" id="KW-1185">Reference proteome</keyword>
<proteinExistence type="predicted"/>
<evidence type="ECO:0000259" key="2">
    <source>
        <dbReference type="PROSITE" id="PS50024"/>
    </source>
</evidence>
<feature type="compositionally biased region" description="Low complexity" evidence="1">
    <location>
        <begin position="1072"/>
        <end position="1082"/>
    </location>
</feature>
<dbReference type="EMBL" id="CAJPEX010000121">
    <property type="protein sequence ID" value="CAG0913501.1"/>
    <property type="molecule type" value="Genomic_DNA"/>
</dbReference>
<accession>A0A7R9BG57</accession>
<sequence length="1599" mass="169289">MDFIDELRDPFSAEALALKEKFRSDLERAMNGTLVKTEILGFEPGSVNIIASVMYDTLEGIKDPLNAAMRNISSWESLSLDSAKTLLDAPILCSDVQNVSQLRACALANFQALFLELPDNLRTRGVTLINGTSPQNFTVMTDVELKNAVSSFKSLVLVQAIKRGADAVLKDAASFMSPERISLAMTIAKAAKKTFNADGANQIMNVFVQFVKKRFSNSTSLTAEGVLSSAKGGFVSVIESTFPQKFDAIFAQENSSETLILKDTICEKTRQQLSILNAKLEACAVANISGNASYIRAFVTTWYTENPGFVPGKDNSSELATKALSRVSAIGLSPVSNTTFRTNSSNFNNNSRSDSCNGVSAKTRRAVCVIQQIFSGNAETISSLLQMAGLMKQFLGKPLPLETMSETELIAGFATTKAVIYMIRAARSDGRPAPRNIDEFFSPALTESVQSYMTSQGLPFSLTAARKVAKSVDDIFKSTPASDPEDPTGSLISAVNSASPVIRRNITIKFANESYLDAFADWANASTKELVQKINTHLRTGIKTAGGDLLAFIPSRIWRNGTTVVDGSVVYDPAIASGDAGDPLTAMLQGMRTTKRLGDMTIDADVTTAQEFVPCGTSVNATHKYLCLWNLFTTKASVSQMKEIVNSIGSSAAKVSTNAWTDGMIASGMETLQAYVGGCRAKTRTAAFNFTPSNFLEDGSVATEASSILEFKNVTRDNVTATVLAGLLENYLKKYDSSFSFSGVCTSLPQTKQSSVSMRFGDTFISAYNDNSSVEFKTKADEIIAQVIAAMAARNEYPTKISVNKMSPGSINADIQASVDSTSTTDPLVAVKQEALASGSLGGIPVLGGGNITCSNESTNCSCFWSYWRAIDTAAEFADIAKLLPASDALTTVPTEADFTIMREGFSKMVDIYRTVKAETDVTKWKNVTTIADVFDDSAIQARVSGYFSLTKNATYNNAGPKKLAASLNSFIGTSFPGTDLSQCLTELRVPLQKSVTYKFAMDYKDTYDDSNSQDYKDFVNRFMTNFKSEVSSRGGTVLDMTILRLTRGSTVVDSTVTYTNSPAAPADPVDSTTSSSNSSSSLGDMPVNSSSTVTETTTTSTTVASTTSVSGSSATGIGSTISAGATATTASGVTGTISTTTSGTGSTTVMAGGASTTKATTVSGASTTAGAGSGSGTATSSAAASGTSTATAAASTTKANTVSGASTTAGAGSGSGSGTATSSAAASGTTTKTTATSAGGTATTTATSSGTATTKSASGTSAAGAITTAAGTTAITTQHSIYADDPCASKEGLDFHRCVWDLFRRLDTQDTLVAEINKLDSKPQLTTVQAWNESDVSSALYSFQHLIVAQLRRNLLPATAKNLTQLSDLWSSAVVTDATKQMKDERNMTFNLDRAKVLADIFDKRTTTVYAYRNMTGAREINGLRPAASRQASFEINRDFKDVYADLRNPETMLFIAEICKAITATLDANNGKLIDCIVLRLRKGSTIADVKLVYESDPLAADQVGSPDPDVMDASINSIKTSGKIGSLPVDPKTLAMSSKSNVDPAVEEARIIKELEERDRRLLMTVTLPAFVVCTGKLGAWCCNACCIRNKQEKLV</sequence>
<feature type="compositionally biased region" description="Low complexity" evidence="1">
    <location>
        <begin position="1196"/>
        <end position="1211"/>
    </location>
</feature>